<sequence>MRAPQRGRNGLRAFYPDLRPALPEVGIDRISLTVRGHWRSSAAALDDLTPEGYFELLAPPFQPHWFKFEQTSERILIATLANAATTLGKVHLSIKKQGGQGAIRFNLTGGNVVRTLHHLLIRYASLGEAFGSHIAEIDPVAFFSRADEAVPRALGDTDNWISNLRSAHECLGSDPFAAFLPLYVNQLKRMVAWICLPAPTASLASDSGDVITSVPGLTCRFDWEGVSINEAEAFFERRHTNALGAVRLLGSATLADFDNAEVWRYITNSSMWTERGNDNLSVGFVLNERYRIAIYAKSPSRIRFEMRRKGPGAKAPEGPETRLLRVLEMERQHLADYYGWPVIGSLLDEHPAPQMSDLVSLCNAVHQISVQHSLQFHTLLNVLLTDGGIRTNTAFGWSDEVIADLCSAGIVQRTTLRRQDHRRPNKRYALRPEYRGMVHLVTRSLIEGRGLVPERS</sequence>
<evidence type="ECO:0000313" key="2">
    <source>
        <dbReference type="Proteomes" id="UP000275232"/>
    </source>
</evidence>
<dbReference type="AlphaFoldDB" id="A0A3N5DH17"/>
<name>A0A3N5DH17_9SPHN</name>
<comment type="caution">
    <text evidence="1">The sequence shown here is derived from an EMBL/GenBank/DDBJ whole genome shotgun (WGS) entry which is preliminary data.</text>
</comment>
<gene>
    <name evidence="1" type="ORF">EG799_04515</name>
</gene>
<dbReference type="OrthoDB" id="7596338at2"/>
<dbReference type="Proteomes" id="UP000275232">
    <property type="component" value="Unassembled WGS sequence"/>
</dbReference>
<evidence type="ECO:0000313" key="1">
    <source>
        <dbReference type="EMBL" id="RPF70962.1"/>
    </source>
</evidence>
<proteinExistence type="predicted"/>
<dbReference type="RefSeq" id="WP_123878948.1">
    <property type="nucleotide sequence ID" value="NZ_RPFZ01000001.1"/>
</dbReference>
<organism evidence="1 2">
    <name type="scientific">Aurantiacibacter spongiae</name>
    <dbReference type="NCBI Taxonomy" id="2488860"/>
    <lineage>
        <taxon>Bacteria</taxon>
        <taxon>Pseudomonadati</taxon>
        <taxon>Pseudomonadota</taxon>
        <taxon>Alphaproteobacteria</taxon>
        <taxon>Sphingomonadales</taxon>
        <taxon>Erythrobacteraceae</taxon>
        <taxon>Aurantiacibacter</taxon>
    </lineage>
</organism>
<keyword evidence="2" id="KW-1185">Reference proteome</keyword>
<reference evidence="1 2" key="1">
    <citation type="submission" date="2018-11" db="EMBL/GenBank/DDBJ databases">
        <title>Erythrobacter spongiae sp. nov., isolated from a marine sponge.</title>
        <authorList>
            <person name="Zhuang L."/>
            <person name="Luo L."/>
        </authorList>
    </citation>
    <scope>NUCLEOTIDE SEQUENCE [LARGE SCALE GENOMIC DNA]</scope>
    <source>
        <strain evidence="1 2">HN-E23</strain>
    </source>
</reference>
<protein>
    <submittedName>
        <fullName evidence="1">Uncharacterized protein</fullName>
    </submittedName>
</protein>
<accession>A0A3N5DH17</accession>
<dbReference type="EMBL" id="RPFZ01000001">
    <property type="protein sequence ID" value="RPF70962.1"/>
    <property type="molecule type" value="Genomic_DNA"/>
</dbReference>